<accession>A0A328BKA7</accession>
<evidence type="ECO:0000313" key="3">
    <source>
        <dbReference type="Proteomes" id="UP000248553"/>
    </source>
</evidence>
<dbReference type="AlphaFoldDB" id="A0A328BKA7"/>
<proteinExistence type="predicted"/>
<dbReference type="EMBL" id="QHKM01000003">
    <property type="protein sequence ID" value="RAK67069.1"/>
    <property type="molecule type" value="Genomic_DNA"/>
</dbReference>
<dbReference type="InterPro" id="IPR026444">
    <property type="entry name" value="Secre_tail"/>
</dbReference>
<dbReference type="NCBIfam" id="TIGR04183">
    <property type="entry name" value="Por_Secre_tail"/>
    <property type="match status" value="1"/>
</dbReference>
<evidence type="ECO:0000313" key="2">
    <source>
        <dbReference type="EMBL" id="RAK67069.1"/>
    </source>
</evidence>
<keyword evidence="3" id="KW-1185">Reference proteome</keyword>
<protein>
    <recommendedName>
        <fullName evidence="4">Secretion system C-terminal sorting domain-containing protein</fullName>
    </recommendedName>
</protein>
<dbReference type="Proteomes" id="UP000248553">
    <property type="component" value="Unassembled WGS sequence"/>
</dbReference>
<keyword evidence="1" id="KW-0732">Signal</keyword>
<sequence>MVFEKTLHTFFPSVAMRILYFLVLASLGLSWTAQAQCTYTSQKDGNWNDPATWKTTGTGCGTVPGAGATVSVGHHVAFTGDYLVNGEGSLTIATTGSLVQDQSGRTLTLGDGTGSQTTRLTQSGRLAVSSLAINKSNVAIHNGATLTLYCNLTQSNQSNITLDGDINLLGTLNITTGNVSANGAGRMRVAGCVNSSNGGFNNYSSALTICVQEIVANNCGAGAGTCAPNAPINNDAACRSVLPVLPVTLLYARAAWQAKQAAVQVQWATATEEQNAGFTVERSADGREFQAVGAVPGAGTSLTPRYYAYADAKPLSTRLSYYRLRQNDFDGAVHYSPLMVVRNGHSGLGLELQPTTEGVFRALLPGLTGTGQLAVYSAAGRLVSTAAINDHDALPLIDLRRQPAGIYLVRALTPAGTVTQRVAR</sequence>
<feature type="signal peptide" evidence="1">
    <location>
        <begin position="1"/>
        <end position="35"/>
    </location>
</feature>
<gene>
    <name evidence="2" type="ORF">DLM85_12795</name>
</gene>
<name>A0A328BKA7_9BACT</name>
<evidence type="ECO:0008006" key="4">
    <source>
        <dbReference type="Google" id="ProtNLM"/>
    </source>
</evidence>
<organism evidence="2 3">
    <name type="scientific">Hymenobacter edaphi</name>
    <dbReference type="NCBI Taxonomy" id="2211146"/>
    <lineage>
        <taxon>Bacteria</taxon>
        <taxon>Pseudomonadati</taxon>
        <taxon>Bacteroidota</taxon>
        <taxon>Cytophagia</taxon>
        <taxon>Cytophagales</taxon>
        <taxon>Hymenobacteraceae</taxon>
        <taxon>Hymenobacter</taxon>
    </lineage>
</organism>
<comment type="caution">
    <text evidence="2">The sequence shown here is derived from an EMBL/GenBank/DDBJ whole genome shotgun (WGS) entry which is preliminary data.</text>
</comment>
<evidence type="ECO:0000256" key="1">
    <source>
        <dbReference type="SAM" id="SignalP"/>
    </source>
</evidence>
<dbReference type="OrthoDB" id="868831at2"/>
<feature type="chain" id="PRO_5016331482" description="Secretion system C-terminal sorting domain-containing protein" evidence="1">
    <location>
        <begin position="36"/>
        <end position="424"/>
    </location>
</feature>
<reference evidence="3" key="1">
    <citation type="submission" date="2018-05" db="EMBL/GenBank/DDBJ databases">
        <authorList>
            <person name="Nie L."/>
        </authorList>
    </citation>
    <scope>NUCLEOTIDE SEQUENCE [LARGE SCALE GENOMIC DNA]</scope>
    <source>
        <strain evidence="3">NL</strain>
    </source>
</reference>